<dbReference type="RefSeq" id="WP_269428346.1">
    <property type="nucleotide sequence ID" value="NZ_JAPWGM010000005.1"/>
</dbReference>
<dbReference type="Proteomes" id="UP001144347">
    <property type="component" value="Unassembled WGS sequence"/>
</dbReference>
<comment type="caution">
    <text evidence="1">The sequence shown here is derived from an EMBL/GenBank/DDBJ whole genome shotgun (WGS) entry which is preliminary data.</text>
</comment>
<protein>
    <submittedName>
        <fullName evidence="1">Uncharacterized protein</fullName>
    </submittedName>
</protein>
<evidence type="ECO:0000313" key="2">
    <source>
        <dbReference type="Proteomes" id="UP001144347"/>
    </source>
</evidence>
<dbReference type="EMBL" id="JAPWGM010000005">
    <property type="protein sequence ID" value="MCZ4245290.1"/>
    <property type="molecule type" value="Genomic_DNA"/>
</dbReference>
<reference evidence="1" key="1">
    <citation type="submission" date="2022-12" db="EMBL/GenBank/DDBJ databases">
        <title>Genome sequence of HCMS5-2.</title>
        <authorList>
            <person name="Woo H."/>
        </authorList>
    </citation>
    <scope>NUCLEOTIDE SEQUENCE</scope>
    <source>
        <strain evidence="1">HCMS5-2</strain>
    </source>
</reference>
<sequence>MIIKLDTSLFRLSRAKDESLKKEVRPLTKTEWINADRIVMAVLFLIAIVGSIIF</sequence>
<proteinExistence type="predicted"/>
<accession>A0ABT4LBK2</accession>
<keyword evidence="2" id="KW-1185">Reference proteome</keyword>
<gene>
    <name evidence="1" type="ORF">O0955_14875</name>
</gene>
<organism evidence="1 2">
    <name type="scientific">Pedobacter punctiformis</name>
    <dbReference type="NCBI Taxonomy" id="3004097"/>
    <lineage>
        <taxon>Bacteria</taxon>
        <taxon>Pseudomonadati</taxon>
        <taxon>Bacteroidota</taxon>
        <taxon>Sphingobacteriia</taxon>
        <taxon>Sphingobacteriales</taxon>
        <taxon>Sphingobacteriaceae</taxon>
        <taxon>Pedobacter</taxon>
    </lineage>
</organism>
<evidence type="ECO:0000313" key="1">
    <source>
        <dbReference type="EMBL" id="MCZ4245290.1"/>
    </source>
</evidence>
<name>A0ABT4LBK2_9SPHI</name>